<protein>
    <submittedName>
        <fullName evidence="2">Uncharacterized protein</fullName>
    </submittedName>
</protein>
<sequence length="167" mass="18549">MAPKGKAKIHQLPTRFSLRLAALRTRRSRDKAGPSNPAPISTERIEISSDSESEEVPEYILGAGQSDDEEVPDYIPEDGPAKNQDPEDEEPEEEDPEEDSEEDSKEEPEEDPEEDLENKGAEDDEMEQVVNLQSGDAEYDEYFADYFELAPPPSPDSNTGSPPPEAN</sequence>
<feature type="compositionally biased region" description="Acidic residues" evidence="1">
    <location>
        <begin position="66"/>
        <end position="76"/>
    </location>
</feature>
<feature type="compositionally biased region" description="Pro residues" evidence="1">
    <location>
        <begin position="150"/>
        <end position="167"/>
    </location>
</feature>
<feature type="compositionally biased region" description="Acidic residues" evidence="1">
    <location>
        <begin position="86"/>
        <end position="127"/>
    </location>
</feature>
<keyword evidence="3" id="KW-1185">Reference proteome</keyword>
<evidence type="ECO:0000313" key="2">
    <source>
        <dbReference type="EMBL" id="MED6213361.1"/>
    </source>
</evidence>
<accession>A0ABU6YTU9</accession>
<feature type="region of interest" description="Disordered" evidence="1">
    <location>
        <begin position="21"/>
        <end position="167"/>
    </location>
</feature>
<dbReference type="Proteomes" id="UP001341840">
    <property type="component" value="Unassembled WGS sequence"/>
</dbReference>
<evidence type="ECO:0000256" key="1">
    <source>
        <dbReference type="SAM" id="MobiDB-lite"/>
    </source>
</evidence>
<name>A0ABU6YTU9_9FABA</name>
<dbReference type="EMBL" id="JASCZI010243555">
    <property type="protein sequence ID" value="MED6213361.1"/>
    <property type="molecule type" value="Genomic_DNA"/>
</dbReference>
<reference evidence="2 3" key="1">
    <citation type="journal article" date="2023" name="Plants (Basel)">
        <title>Bridging the Gap: Combining Genomics and Transcriptomics Approaches to Understand Stylosanthes scabra, an Orphan Legume from the Brazilian Caatinga.</title>
        <authorList>
            <person name="Ferreira-Neto J.R.C."/>
            <person name="da Silva M.D."/>
            <person name="Binneck E."/>
            <person name="de Melo N.F."/>
            <person name="da Silva R.H."/>
            <person name="de Melo A.L.T.M."/>
            <person name="Pandolfi V."/>
            <person name="Bustamante F.O."/>
            <person name="Brasileiro-Vidal A.C."/>
            <person name="Benko-Iseppon A.M."/>
        </authorList>
    </citation>
    <scope>NUCLEOTIDE SEQUENCE [LARGE SCALE GENOMIC DNA]</scope>
    <source>
        <tissue evidence="2">Leaves</tissue>
    </source>
</reference>
<gene>
    <name evidence="2" type="ORF">PIB30_092355</name>
</gene>
<comment type="caution">
    <text evidence="2">The sequence shown here is derived from an EMBL/GenBank/DDBJ whole genome shotgun (WGS) entry which is preliminary data.</text>
</comment>
<proteinExistence type="predicted"/>
<organism evidence="2 3">
    <name type="scientific">Stylosanthes scabra</name>
    <dbReference type="NCBI Taxonomy" id="79078"/>
    <lineage>
        <taxon>Eukaryota</taxon>
        <taxon>Viridiplantae</taxon>
        <taxon>Streptophyta</taxon>
        <taxon>Embryophyta</taxon>
        <taxon>Tracheophyta</taxon>
        <taxon>Spermatophyta</taxon>
        <taxon>Magnoliopsida</taxon>
        <taxon>eudicotyledons</taxon>
        <taxon>Gunneridae</taxon>
        <taxon>Pentapetalae</taxon>
        <taxon>rosids</taxon>
        <taxon>fabids</taxon>
        <taxon>Fabales</taxon>
        <taxon>Fabaceae</taxon>
        <taxon>Papilionoideae</taxon>
        <taxon>50 kb inversion clade</taxon>
        <taxon>dalbergioids sensu lato</taxon>
        <taxon>Dalbergieae</taxon>
        <taxon>Pterocarpus clade</taxon>
        <taxon>Stylosanthes</taxon>
    </lineage>
</organism>
<evidence type="ECO:0000313" key="3">
    <source>
        <dbReference type="Proteomes" id="UP001341840"/>
    </source>
</evidence>